<reference evidence="1" key="2">
    <citation type="journal article" date="2018" name="Genome Biol.">
        <title>SKESA: strategic k-mer extension for scrupulous assemblies.</title>
        <authorList>
            <person name="Souvorov A."/>
            <person name="Agarwala R."/>
            <person name="Lipman D.J."/>
        </authorList>
    </citation>
    <scope>NUCLEOTIDE SEQUENCE</scope>
    <source>
        <strain evidence="1">CAVp300</strain>
    </source>
</reference>
<reference evidence="2 3" key="1">
    <citation type="submission" date="2017-02" db="EMBL/GenBank/DDBJ databases">
        <title>Draft genome sequence of a Kluyvera intermedia isolate from a patient with a pancreatic abscess.</title>
        <authorList>
            <person name="Thele R."/>
        </authorList>
    </citation>
    <scope>NUCLEOTIDE SEQUENCE [LARGE SCALE GENOMIC DNA]</scope>
    <source>
        <strain evidence="2 3">FOSA7093</strain>
    </source>
</reference>
<dbReference type="OrthoDB" id="6540094at2"/>
<evidence type="ECO:0000313" key="2">
    <source>
        <dbReference type="EMBL" id="ORJ51139.1"/>
    </source>
</evidence>
<protein>
    <submittedName>
        <fullName evidence="1">Uncharacterized protein</fullName>
    </submittedName>
</protein>
<evidence type="ECO:0000313" key="1">
    <source>
        <dbReference type="EMBL" id="HAT3581990.1"/>
    </source>
</evidence>
<accession>A0A9P3T7E6</accession>
<dbReference type="RefSeq" id="WP_047371434.1">
    <property type="nucleotide sequence ID" value="NZ_CABMNU010000005.1"/>
</dbReference>
<sequence length="72" mass="8401">MNSKKIDTIAKIAMRSRGITVKEKRVRFQGVTVLFRYNEGRYDVFSDNEKVDSIETNNINQAIAEYKKKKQS</sequence>
<dbReference type="EMBL" id="MWPR01000007">
    <property type="protein sequence ID" value="ORJ51139.1"/>
    <property type="molecule type" value="Genomic_DNA"/>
</dbReference>
<reference evidence="1" key="3">
    <citation type="submission" date="2020-10" db="EMBL/GenBank/DDBJ databases">
        <authorList>
            <consortium name="NCBI Pathogen Detection Project"/>
        </authorList>
    </citation>
    <scope>NUCLEOTIDE SEQUENCE</scope>
    <source>
        <strain evidence="1">CAVp300</strain>
    </source>
</reference>
<gene>
    <name evidence="2" type="ORF">B2M27_06750</name>
    <name evidence="1" type="ORF">I8531_002295</name>
</gene>
<evidence type="ECO:0000313" key="4">
    <source>
        <dbReference type="Proteomes" id="UP000867740"/>
    </source>
</evidence>
<dbReference type="Proteomes" id="UP000192521">
    <property type="component" value="Unassembled WGS sequence"/>
</dbReference>
<name>A0A9P3T7E6_KLUIN</name>
<evidence type="ECO:0000313" key="3">
    <source>
        <dbReference type="Proteomes" id="UP000192521"/>
    </source>
</evidence>
<comment type="caution">
    <text evidence="1">The sequence shown here is derived from an EMBL/GenBank/DDBJ whole genome shotgun (WGS) entry which is preliminary data.</text>
</comment>
<organism evidence="1 4">
    <name type="scientific">Kluyvera intermedia</name>
    <name type="common">Enterobacter intermedius</name>
    <dbReference type="NCBI Taxonomy" id="61648"/>
    <lineage>
        <taxon>Bacteria</taxon>
        <taxon>Pseudomonadati</taxon>
        <taxon>Pseudomonadota</taxon>
        <taxon>Gammaproteobacteria</taxon>
        <taxon>Enterobacterales</taxon>
        <taxon>Enterobacteriaceae</taxon>
        <taxon>Kluyvera</taxon>
    </lineage>
</organism>
<dbReference type="Proteomes" id="UP000867740">
    <property type="component" value="Unassembled WGS sequence"/>
</dbReference>
<dbReference type="EMBL" id="DACSUM010000015">
    <property type="protein sequence ID" value="HAT3581990.1"/>
    <property type="molecule type" value="Genomic_DNA"/>
</dbReference>
<keyword evidence="3" id="KW-1185">Reference proteome</keyword>
<dbReference type="AlphaFoldDB" id="A0A9P3T7E6"/>
<proteinExistence type="predicted"/>